<reference evidence="2 3" key="1">
    <citation type="submission" date="2020-09" db="EMBL/GenBank/DDBJ databases">
        <title>An Earliest Endosymbiont, Wolbachia massiliensis sp. nov., Strain PL13 From the Bed Bug (Cimex hemipterius), Type strain of a New supergroup T.</title>
        <authorList>
            <person name="Laidoudi Y."/>
            <person name="Levasseur A."/>
            <person name="Medkour H."/>
            <person name="Maaloum M."/>
            <person name="BenKhedher M."/>
            <person name="Sambou M."/>
            <person name="Bassene H."/>
            <person name="Davoust B."/>
            <person name="Fenollar F."/>
            <person name="Raoult D."/>
            <person name="Mediannikov O."/>
        </authorList>
    </citation>
    <scope>NUCLEOTIDE SEQUENCE [LARGE SCALE GENOMIC DNA]</scope>
    <source>
        <strain evidence="2 3">PL13</strain>
    </source>
</reference>
<feature type="compositionally biased region" description="Low complexity" evidence="1">
    <location>
        <begin position="48"/>
        <end position="65"/>
    </location>
</feature>
<accession>A0A7M3U2A7</accession>
<name>A0A7M3U2A7_9RICK</name>
<protein>
    <submittedName>
        <fullName evidence="2">Uncharacterized protein</fullName>
    </submittedName>
</protein>
<feature type="compositionally biased region" description="Basic and acidic residues" evidence="1">
    <location>
        <begin position="36"/>
        <end position="46"/>
    </location>
</feature>
<gene>
    <name evidence="2" type="ORF">ID128_01445</name>
</gene>
<feature type="region of interest" description="Disordered" evidence="1">
    <location>
        <begin position="1"/>
        <end position="88"/>
    </location>
</feature>
<organism evidence="2 3">
    <name type="scientific">Candidatus Wolbachia massiliensis</name>
    <dbReference type="NCBI Taxonomy" id="1845000"/>
    <lineage>
        <taxon>Bacteria</taxon>
        <taxon>Pseudomonadati</taxon>
        <taxon>Pseudomonadota</taxon>
        <taxon>Alphaproteobacteria</taxon>
        <taxon>Rickettsiales</taxon>
        <taxon>Anaplasmataceae</taxon>
        <taxon>Wolbachieae</taxon>
        <taxon>Wolbachia</taxon>
    </lineage>
</organism>
<evidence type="ECO:0000256" key="1">
    <source>
        <dbReference type="SAM" id="MobiDB-lite"/>
    </source>
</evidence>
<dbReference type="RefSeq" id="WP_191111315.1">
    <property type="nucleotide sequence ID" value="NZ_CP061738.1"/>
</dbReference>
<proteinExistence type="predicted"/>
<sequence>MTDRGGKTPENQEDLPTCDGEEICESRGSSGGDNQEVSHESNRNSEEGPSNSSGDSCSSGKGSLSIDLLQNSVKDGKVRKRGMRSEGK</sequence>
<dbReference type="KEGG" id="wms:ID128_01445"/>
<evidence type="ECO:0000313" key="3">
    <source>
        <dbReference type="Proteomes" id="UP000516514"/>
    </source>
</evidence>
<dbReference type="Proteomes" id="UP000516514">
    <property type="component" value="Chromosome"/>
</dbReference>
<evidence type="ECO:0000313" key="2">
    <source>
        <dbReference type="EMBL" id="QOD38542.1"/>
    </source>
</evidence>
<dbReference type="EMBL" id="CP061738">
    <property type="protein sequence ID" value="QOD38542.1"/>
    <property type="molecule type" value="Genomic_DNA"/>
</dbReference>
<dbReference type="AlphaFoldDB" id="A0A7M3U2A7"/>
<keyword evidence="3" id="KW-1185">Reference proteome</keyword>